<reference evidence="1 2" key="1">
    <citation type="submission" date="2020-12" db="EMBL/GenBank/DDBJ databases">
        <title>Enhanced detection system for hospital associated transmission using whole genome sequencing surveillance.</title>
        <authorList>
            <person name="Harrison L.H."/>
            <person name="Van Tyne D."/>
            <person name="Marsh J.W."/>
            <person name="Griffith M.P."/>
            <person name="Snyder D.J."/>
            <person name="Cooper V.S."/>
            <person name="Mustapha M."/>
        </authorList>
    </citation>
    <scope>NUCLEOTIDE SEQUENCE [LARGE SCALE GENOMIC DNA]</scope>
    <source>
        <strain evidence="1 2">SER00238</strain>
    </source>
</reference>
<evidence type="ECO:0000313" key="2">
    <source>
        <dbReference type="Proteomes" id="UP000639004"/>
    </source>
</evidence>
<protein>
    <submittedName>
        <fullName evidence="1">Uncharacterized protein</fullName>
    </submittedName>
</protein>
<dbReference type="EMBL" id="JAEHSL010000036">
    <property type="protein sequence ID" value="MBI6183464.1"/>
    <property type="molecule type" value="Genomic_DNA"/>
</dbReference>
<dbReference type="RefSeq" id="WP_198642655.1">
    <property type="nucleotide sequence ID" value="NZ_JAEHSL010000036.1"/>
</dbReference>
<name>A0ABS0TZT8_SERPR</name>
<comment type="caution">
    <text evidence="1">The sequence shown here is derived from an EMBL/GenBank/DDBJ whole genome shotgun (WGS) entry which is preliminary data.</text>
</comment>
<evidence type="ECO:0000313" key="1">
    <source>
        <dbReference type="EMBL" id="MBI6183464.1"/>
    </source>
</evidence>
<organism evidence="1 2">
    <name type="scientific">Serratia proteamaculans</name>
    <dbReference type="NCBI Taxonomy" id="28151"/>
    <lineage>
        <taxon>Bacteria</taxon>
        <taxon>Pseudomonadati</taxon>
        <taxon>Pseudomonadota</taxon>
        <taxon>Gammaproteobacteria</taxon>
        <taxon>Enterobacterales</taxon>
        <taxon>Yersiniaceae</taxon>
        <taxon>Serratia</taxon>
    </lineage>
</organism>
<gene>
    <name evidence="1" type="ORF">JEQ07_24095</name>
</gene>
<dbReference type="Proteomes" id="UP000639004">
    <property type="component" value="Unassembled WGS sequence"/>
</dbReference>
<sequence>MKELNGLFGAALHFAALEVAVHKKLHEGIEVVAQRIEDTAREEVGHYQDAIGPFPAWDPLAPATEDEKARLGYPLDAPLLRTGDMQGSFSHEVKGLEAVIGSTDDKLVYHEFGTAKMPPRPVLGPAVERNEKFIKRILGKAAVSGFVDGVHIHSSLGYDKEY</sequence>
<keyword evidence="2" id="KW-1185">Reference proteome</keyword>
<accession>A0ABS0TZT8</accession>
<proteinExistence type="predicted"/>